<dbReference type="InterPro" id="IPR013658">
    <property type="entry name" value="SGL"/>
</dbReference>
<dbReference type="GO" id="GO:0005509">
    <property type="term" value="F:calcium ion binding"/>
    <property type="evidence" value="ECO:0007669"/>
    <property type="project" value="TreeGrafter"/>
</dbReference>
<dbReference type="PANTHER" id="PTHR10907:SF47">
    <property type="entry name" value="REGUCALCIN"/>
    <property type="match status" value="1"/>
</dbReference>
<feature type="domain" description="SMP-30/Gluconolactonase/LRE-like region" evidence="3">
    <location>
        <begin position="1"/>
        <end position="88"/>
    </location>
</feature>
<feature type="binding site" evidence="2">
    <location>
        <position position="2"/>
    </location>
    <ligand>
        <name>substrate</name>
    </ligand>
</feature>
<dbReference type="Gene3D" id="2.120.10.30">
    <property type="entry name" value="TolB, C-terminal domain"/>
    <property type="match status" value="2"/>
</dbReference>
<keyword evidence="2" id="KW-0479">Metal-binding</keyword>
<dbReference type="InterPro" id="IPR005511">
    <property type="entry name" value="SMP-30"/>
</dbReference>
<dbReference type="InterPro" id="IPR011042">
    <property type="entry name" value="6-blade_b-propeller_TolB-like"/>
</dbReference>
<dbReference type="PANTHER" id="PTHR10907">
    <property type="entry name" value="REGUCALCIN"/>
    <property type="match status" value="1"/>
</dbReference>
<organism evidence="4 5">
    <name type="scientific">Platysternon megacephalum</name>
    <name type="common">big-headed turtle</name>
    <dbReference type="NCBI Taxonomy" id="55544"/>
    <lineage>
        <taxon>Eukaryota</taxon>
        <taxon>Metazoa</taxon>
        <taxon>Chordata</taxon>
        <taxon>Craniata</taxon>
        <taxon>Vertebrata</taxon>
        <taxon>Euteleostomi</taxon>
        <taxon>Archelosauria</taxon>
        <taxon>Testudinata</taxon>
        <taxon>Testudines</taxon>
        <taxon>Cryptodira</taxon>
        <taxon>Durocryptodira</taxon>
        <taxon>Testudinoidea</taxon>
        <taxon>Platysternidae</taxon>
        <taxon>Platysternon</taxon>
    </lineage>
</organism>
<reference evidence="4 5" key="2">
    <citation type="submission" date="2019-04" db="EMBL/GenBank/DDBJ databases">
        <title>The genome sequence of big-headed turtle.</title>
        <authorList>
            <person name="Gong S."/>
        </authorList>
    </citation>
    <scope>NUCLEOTIDE SEQUENCE [LARGE SCALE GENOMIC DNA]</scope>
    <source>
        <strain evidence="4">DO16091913</strain>
        <tissue evidence="4">Muscle</tissue>
    </source>
</reference>
<feature type="binding site" evidence="2">
    <location>
        <position position="48"/>
    </location>
    <ligand>
        <name>a divalent metal cation</name>
        <dbReference type="ChEBI" id="CHEBI:60240"/>
    </ligand>
</feature>
<evidence type="ECO:0000256" key="2">
    <source>
        <dbReference type="PIRSR" id="PIRSR605511-2"/>
    </source>
</evidence>
<dbReference type="AlphaFoldDB" id="A0A4D9DIQ1"/>
<dbReference type="Pfam" id="PF08450">
    <property type="entry name" value="SGL"/>
    <property type="match status" value="1"/>
</dbReference>
<dbReference type="Proteomes" id="UP000297703">
    <property type="component" value="Unassembled WGS sequence"/>
</dbReference>
<dbReference type="PRINTS" id="PR01790">
    <property type="entry name" value="SMP30FAMILY"/>
</dbReference>
<evidence type="ECO:0000313" key="4">
    <source>
        <dbReference type="EMBL" id="TFJ94823.1"/>
    </source>
</evidence>
<dbReference type="STRING" id="55544.A0A4D9DIQ1"/>
<dbReference type="OrthoDB" id="423498at2759"/>
<dbReference type="SUPFAM" id="SSF63829">
    <property type="entry name" value="Calcium-dependent phosphotriesterase"/>
    <property type="match status" value="1"/>
</dbReference>
<comment type="cofactor">
    <cofactor evidence="2">
        <name>Zn(2+)</name>
        <dbReference type="ChEBI" id="CHEBI:29105"/>
    </cofactor>
    <text evidence="2">Binds 1 divalent metal cation per subunit.</text>
</comment>
<keyword evidence="5" id="KW-1185">Reference proteome</keyword>
<proteinExistence type="inferred from homology"/>
<evidence type="ECO:0000256" key="1">
    <source>
        <dbReference type="ARBA" id="ARBA00008853"/>
    </source>
</evidence>
<comment type="similarity">
    <text evidence="1">Belongs to the SMP-30/CGR1 family.</text>
</comment>
<comment type="caution">
    <text evidence="4">The sequence shown here is derived from an EMBL/GenBank/DDBJ whole genome shotgun (WGS) entry which is preliminary data.</text>
</comment>
<dbReference type="GO" id="GO:0004341">
    <property type="term" value="F:gluconolactonase activity"/>
    <property type="evidence" value="ECO:0007669"/>
    <property type="project" value="TreeGrafter"/>
</dbReference>
<dbReference type="EMBL" id="QXTE01028071">
    <property type="protein sequence ID" value="TFJ94823.1"/>
    <property type="molecule type" value="Genomic_DNA"/>
</dbReference>
<sequence length="157" mass="16663">MNEGGCAPDGSFYCGSMAYAQTPGAASIYRLFPDGRVVTEATGVTISNGLDFSDDGSRAYYNDSASGRIDVFDWDVERGLHSRRPFVRRYSADGALEGVVKLPVKQVTACTFGGDDLGTLFITTSRENLQPDDDPLAGSVFACTPGVTGRPVRSFGG</sequence>
<accession>A0A4D9DIQ1</accession>
<reference evidence="4 5" key="1">
    <citation type="submission" date="2019-04" db="EMBL/GenBank/DDBJ databases">
        <title>Draft genome of the big-headed turtle Platysternon megacephalum.</title>
        <authorList>
            <person name="Gong S."/>
        </authorList>
    </citation>
    <scope>NUCLEOTIDE SEQUENCE [LARGE SCALE GENOMIC DNA]</scope>
    <source>
        <strain evidence="4">DO16091913</strain>
        <tissue evidence="4">Muscle</tissue>
    </source>
</reference>
<evidence type="ECO:0000313" key="5">
    <source>
        <dbReference type="Proteomes" id="UP000297703"/>
    </source>
</evidence>
<name>A0A4D9DIQ1_9SAUR</name>
<protein>
    <submittedName>
        <fullName evidence="4">Pyridoxamine 5'-phosphate oxidase</fullName>
    </submittedName>
</protein>
<evidence type="ECO:0000259" key="3">
    <source>
        <dbReference type="Pfam" id="PF08450"/>
    </source>
</evidence>
<keyword evidence="2" id="KW-0862">Zinc</keyword>
<dbReference type="GO" id="GO:0019853">
    <property type="term" value="P:L-ascorbic acid biosynthetic process"/>
    <property type="evidence" value="ECO:0007669"/>
    <property type="project" value="TreeGrafter"/>
</dbReference>
<gene>
    <name evidence="4" type="ORF">DR999_PMT23992</name>
</gene>